<evidence type="ECO:0000256" key="1">
    <source>
        <dbReference type="SAM" id="MobiDB-lite"/>
    </source>
</evidence>
<protein>
    <submittedName>
        <fullName evidence="2">Uncharacterized protein</fullName>
    </submittedName>
</protein>
<accession>A0A2B4S4L9</accession>
<evidence type="ECO:0000313" key="2">
    <source>
        <dbReference type="EMBL" id="PFX23740.1"/>
    </source>
</evidence>
<dbReference type="AlphaFoldDB" id="A0A2B4S4L9"/>
<dbReference type="EMBL" id="LSMT01000198">
    <property type="protein sequence ID" value="PFX23740.1"/>
    <property type="molecule type" value="Genomic_DNA"/>
</dbReference>
<feature type="compositionally biased region" description="Polar residues" evidence="1">
    <location>
        <begin position="14"/>
        <end position="27"/>
    </location>
</feature>
<comment type="caution">
    <text evidence="2">The sequence shown here is derived from an EMBL/GenBank/DDBJ whole genome shotgun (WGS) entry which is preliminary data.</text>
</comment>
<organism evidence="2 3">
    <name type="scientific">Stylophora pistillata</name>
    <name type="common">Smooth cauliflower coral</name>
    <dbReference type="NCBI Taxonomy" id="50429"/>
    <lineage>
        <taxon>Eukaryota</taxon>
        <taxon>Metazoa</taxon>
        <taxon>Cnidaria</taxon>
        <taxon>Anthozoa</taxon>
        <taxon>Hexacorallia</taxon>
        <taxon>Scleractinia</taxon>
        <taxon>Astrocoeniina</taxon>
        <taxon>Pocilloporidae</taxon>
        <taxon>Stylophora</taxon>
    </lineage>
</organism>
<feature type="compositionally biased region" description="Polar residues" evidence="1">
    <location>
        <begin position="137"/>
        <end position="149"/>
    </location>
</feature>
<reference evidence="3" key="1">
    <citation type="journal article" date="2017" name="bioRxiv">
        <title>Comparative analysis of the genomes of Stylophora pistillata and Acropora digitifera provides evidence for extensive differences between species of corals.</title>
        <authorList>
            <person name="Voolstra C.R."/>
            <person name="Li Y."/>
            <person name="Liew Y.J."/>
            <person name="Baumgarten S."/>
            <person name="Zoccola D."/>
            <person name="Flot J.-F."/>
            <person name="Tambutte S."/>
            <person name="Allemand D."/>
            <person name="Aranda M."/>
        </authorList>
    </citation>
    <scope>NUCLEOTIDE SEQUENCE [LARGE SCALE GENOMIC DNA]</scope>
</reference>
<name>A0A2B4S4L9_STYPI</name>
<feature type="region of interest" description="Disordered" evidence="1">
    <location>
        <begin position="174"/>
        <end position="200"/>
    </location>
</feature>
<evidence type="ECO:0000313" key="3">
    <source>
        <dbReference type="Proteomes" id="UP000225706"/>
    </source>
</evidence>
<dbReference type="Proteomes" id="UP000225706">
    <property type="component" value="Unassembled WGS sequence"/>
</dbReference>
<feature type="region of interest" description="Disordered" evidence="1">
    <location>
        <begin position="13"/>
        <end position="157"/>
    </location>
</feature>
<gene>
    <name evidence="2" type="ORF">AWC38_SpisGene11702</name>
</gene>
<proteinExistence type="predicted"/>
<dbReference type="OrthoDB" id="10012075at2759"/>
<feature type="compositionally biased region" description="Basic and acidic residues" evidence="1">
    <location>
        <begin position="77"/>
        <end position="98"/>
    </location>
</feature>
<sequence length="228" mass="25498">MDSNCEDRLENWKLQGSSNHSTLSDSNPFAKDNCGYHKSGPQATMEIENKQSVEAMGGEPIPAIAMVDKSKKKDKKKNKEAAEQKLSEDKDAVVDKSEKKKKKNEQDNTYAEVDMSRISKKKQKPGEVLYADLDEFQQMQKMPKGSTSPEPLPPIKRPEAYDETQYADITQFLKGNPDTGAELPKDDTTPAVSNTVTGRKEESSVRNTVIAIDDKWICVADTEERPLD</sequence>
<keyword evidence="3" id="KW-1185">Reference proteome</keyword>